<comment type="caution">
    <text evidence="2">The sequence shown here is derived from an EMBL/GenBank/DDBJ whole genome shotgun (WGS) entry which is preliminary data.</text>
</comment>
<dbReference type="Proteomes" id="UP000541535">
    <property type="component" value="Unassembled WGS sequence"/>
</dbReference>
<protein>
    <submittedName>
        <fullName evidence="2">Uncharacterized protein</fullName>
    </submittedName>
</protein>
<organism evidence="2 3">
    <name type="scientific">Pseudoduganella violacea</name>
    <dbReference type="NCBI Taxonomy" id="1715466"/>
    <lineage>
        <taxon>Bacteria</taxon>
        <taxon>Pseudomonadati</taxon>
        <taxon>Pseudomonadota</taxon>
        <taxon>Betaproteobacteria</taxon>
        <taxon>Burkholderiales</taxon>
        <taxon>Oxalobacteraceae</taxon>
        <taxon>Telluria group</taxon>
        <taxon>Pseudoduganella</taxon>
    </lineage>
</organism>
<dbReference type="AlphaFoldDB" id="A0A7W5FX13"/>
<evidence type="ECO:0000313" key="3">
    <source>
        <dbReference type="Proteomes" id="UP000541535"/>
    </source>
</evidence>
<sequence>MTYLLGALLLCGMAAAVAAPAARPGNAPATVAAKRVLPELALEDSNGRSAGTASLRRPVPWVLLVVDANRPQTQSTLARLEQQEGWGDGVNIIALGSDAAFQAMVQRHSRLRGVQWFRDSGGAMKALRLPGLPAALGVDGEGVVAWQSLGLPANGGKAQSLLSTWINGNKR</sequence>
<name>A0A7W5FX13_9BURK</name>
<gene>
    <name evidence="2" type="ORF">FHS03_005522</name>
</gene>
<dbReference type="EMBL" id="JACHXD010000031">
    <property type="protein sequence ID" value="MBB3122421.1"/>
    <property type="molecule type" value="Genomic_DNA"/>
</dbReference>
<proteinExistence type="predicted"/>
<accession>A0A7W5FX13</accession>
<keyword evidence="3" id="KW-1185">Reference proteome</keyword>
<feature type="chain" id="PRO_5030517502" evidence="1">
    <location>
        <begin position="19"/>
        <end position="171"/>
    </location>
</feature>
<evidence type="ECO:0000256" key="1">
    <source>
        <dbReference type="SAM" id="SignalP"/>
    </source>
</evidence>
<evidence type="ECO:0000313" key="2">
    <source>
        <dbReference type="EMBL" id="MBB3122421.1"/>
    </source>
</evidence>
<feature type="signal peptide" evidence="1">
    <location>
        <begin position="1"/>
        <end position="18"/>
    </location>
</feature>
<reference evidence="2 3" key="1">
    <citation type="submission" date="2020-08" db="EMBL/GenBank/DDBJ databases">
        <title>Genomic Encyclopedia of Type Strains, Phase III (KMG-III): the genomes of soil and plant-associated and newly described type strains.</title>
        <authorList>
            <person name="Whitman W."/>
        </authorList>
    </citation>
    <scope>NUCLEOTIDE SEQUENCE [LARGE SCALE GENOMIC DNA]</scope>
    <source>
        <strain evidence="2 3">CECT 8897</strain>
    </source>
</reference>
<keyword evidence="1" id="KW-0732">Signal</keyword>
<dbReference type="RefSeq" id="WP_183444078.1">
    <property type="nucleotide sequence ID" value="NZ_JACHXD010000031.1"/>
</dbReference>